<organism evidence="9 10">
    <name type="scientific">Bacillus zhangzhouensis</name>
    <dbReference type="NCBI Taxonomy" id="1178540"/>
    <lineage>
        <taxon>Bacteria</taxon>
        <taxon>Bacillati</taxon>
        <taxon>Bacillota</taxon>
        <taxon>Bacilli</taxon>
        <taxon>Bacillales</taxon>
        <taxon>Bacillaceae</taxon>
        <taxon>Bacillus</taxon>
    </lineage>
</organism>
<evidence type="ECO:0000256" key="3">
    <source>
        <dbReference type="ARBA" id="ARBA00022650"/>
    </source>
</evidence>
<dbReference type="InterPro" id="IPR012134">
    <property type="entry name" value="Glu-5-SA_DH"/>
</dbReference>
<evidence type="ECO:0000256" key="5">
    <source>
        <dbReference type="ARBA" id="ARBA00023002"/>
    </source>
</evidence>
<feature type="domain" description="Aldehyde dehydrogenase" evidence="8">
    <location>
        <begin position="10"/>
        <end position="300"/>
    </location>
</feature>
<keyword evidence="2 7" id="KW-0028">Amino-acid biosynthesis</keyword>
<evidence type="ECO:0000313" key="10">
    <source>
        <dbReference type="Proteomes" id="UP000028091"/>
    </source>
</evidence>
<keyword evidence="7" id="KW-0963">Cytoplasm</keyword>
<comment type="subcellular location">
    <subcellularLocation>
        <location evidence="7">Cytoplasm</location>
    </subcellularLocation>
</comment>
<dbReference type="GO" id="GO:0005737">
    <property type="term" value="C:cytoplasm"/>
    <property type="evidence" value="ECO:0007669"/>
    <property type="project" value="UniProtKB-SubCell"/>
</dbReference>
<evidence type="ECO:0000256" key="1">
    <source>
        <dbReference type="ARBA" id="ARBA00004985"/>
    </source>
</evidence>
<proteinExistence type="inferred from homology"/>
<keyword evidence="5 7" id="KW-0560">Oxidoreductase</keyword>
<dbReference type="EMBL" id="JOTP01000004">
    <property type="protein sequence ID" value="KEP27499.1"/>
    <property type="molecule type" value="Genomic_DNA"/>
</dbReference>
<dbReference type="GO" id="GO:0055129">
    <property type="term" value="P:L-proline biosynthetic process"/>
    <property type="evidence" value="ECO:0007669"/>
    <property type="project" value="UniProtKB-UniRule"/>
</dbReference>
<dbReference type="OrthoDB" id="9809970at2"/>
<evidence type="ECO:0000256" key="4">
    <source>
        <dbReference type="ARBA" id="ARBA00022857"/>
    </source>
</evidence>
<dbReference type="UniPathway" id="UPA00098">
    <property type="reaction ID" value="UER00360"/>
</dbReference>
<reference evidence="9 10" key="1">
    <citation type="submission" date="2012-09" db="EMBL/GenBank/DDBJ databases">
        <title>Genome Sequence of Bacillus sp. DW5-4.</title>
        <authorList>
            <person name="Lai Q."/>
            <person name="Liu Y."/>
            <person name="Shao Z."/>
        </authorList>
    </citation>
    <scope>NUCLEOTIDE SEQUENCE [LARGE SCALE GENOMIC DNA]</scope>
    <source>
        <strain evidence="9 10">DW5-4</strain>
    </source>
</reference>
<dbReference type="eggNOG" id="COG0014">
    <property type="taxonomic scope" value="Bacteria"/>
</dbReference>
<evidence type="ECO:0000256" key="7">
    <source>
        <dbReference type="HAMAP-Rule" id="MF_00412"/>
    </source>
</evidence>
<evidence type="ECO:0000256" key="6">
    <source>
        <dbReference type="ARBA" id="ARBA00049024"/>
    </source>
</evidence>
<dbReference type="EC" id="1.2.1.41" evidence="7"/>
<evidence type="ECO:0000313" key="9">
    <source>
        <dbReference type="EMBL" id="KEP27499.1"/>
    </source>
</evidence>
<dbReference type="CDD" id="cd07079">
    <property type="entry name" value="ALDH_F18-19_ProA-GPR"/>
    <property type="match status" value="1"/>
</dbReference>
<comment type="pathway">
    <text evidence="1 7">Amino-acid biosynthesis; L-proline biosynthesis; L-glutamate 5-semialdehyde from L-glutamate: step 2/2.</text>
</comment>
<keyword evidence="4 7" id="KW-0521">NADP</keyword>
<dbReference type="Pfam" id="PF00171">
    <property type="entry name" value="Aldedh"/>
    <property type="match status" value="1"/>
</dbReference>
<dbReference type="SUPFAM" id="SSF53720">
    <property type="entry name" value="ALDH-like"/>
    <property type="match status" value="1"/>
</dbReference>
<dbReference type="InterPro" id="IPR000965">
    <property type="entry name" value="GPR_dom"/>
</dbReference>
<comment type="function">
    <text evidence="7">Catalyzes the NADPH-dependent reduction of L-glutamate 5-phosphate into L-glutamate 5-semialdehyde and phosphate. The product spontaneously undergoes cyclization to form 1-pyrroline-5-carboxylate.</text>
</comment>
<dbReference type="NCBIfam" id="NF001221">
    <property type="entry name" value="PRK00197.1"/>
    <property type="match status" value="1"/>
</dbReference>
<comment type="similarity">
    <text evidence="7">Belongs to the gamma-glutamyl phosphate reductase family.</text>
</comment>
<dbReference type="InterPro" id="IPR016161">
    <property type="entry name" value="Ald_DH/histidinol_DH"/>
</dbReference>
<protein>
    <recommendedName>
        <fullName evidence="7">Gamma-glutamyl phosphate reductase</fullName>
        <shortName evidence="7">GPR</shortName>
        <ecNumber evidence="7">1.2.1.41</ecNumber>
    </recommendedName>
    <alternativeName>
        <fullName evidence="7">Glutamate-5-semialdehyde dehydrogenase</fullName>
    </alternativeName>
    <alternativeName>
        <fullName evidence="7">Glutamyl-gamma-semialdehyde dehydrogenase</fullName>
        <shortName evidence="7">GSA dehydrogenase</shortName>
    </alternativeName>
</protein>
<keyword evidence="10" id="KW-1185">Reference proteome</keyword>
<comment type="caution">
    <text evidence="9">The sequence shown here is derived from an EMBL/GenBank/DDBJ whole genome shotgun (WGS) entry which is preliminary data.</text>
</comment>
<dbReference type="InterPro" id="IPR016162">
    <property type="entry name" value="Ald_DH_N"/>
</dbReference>
<dbReference type="InterPro" id="IPR015590">
    <property type="entry name" value="Aldehyde_DH_dom"/>
</dbReference>
<dbReference type="InterPro" id="IPR020593">
    <property type="entry name" value="G-glutamylP_reductase_CS"/>
</dbReference>
<dbReference type="PIRSF" id="PIRSF000151">
    <property type="entry name" value="GPR"/>
    <property type="match status" value="1"/>
</dbReference>
<sequence length="422" mass="46121">MTLTAEVVTSVKEKAKKAKYVSKKLGLLQTEEKNEALLKIAEALEQQSSFILQENQKDLDAGKEKGFSEALMDRLMLNEERIHEFAESLRLVTRLTDPVGEILDEWTLENGLHVKSRRVPLGVIGMIYEARPNVTVDAAGLALKAGNSVILKGGSSAISSNKAIVSVIHEALDHTKIPRDAVQFIEQTDRSSVQAIFHLKEWIDVLIPRGGASLIKTVVEESTIPVLETGTGNCHVFIDQTANIDKAIEIVINAKTNRPAVCNALETLLIHRDWLKENGAALNEALLHHQVTVHGDQEAQSFFSNAVPAEEVDWTDEYLSLDLAIKVVDSIEEAIDHIDQYGTKHSEAIVTEDEKNALTFLNEVDAAAVYHNASTRFTDGGALGYGAEIGISTQKLHARGPMGLPALTTTKLLLSGDGQIRS</sequence>
<dbReference type="AlphaFoldDB" id="A0A081LE23"/>
<evidence type="ECO:0000259" key="8">
    <source>
        <dbReference type="Pfam" id="PF00171"/>
    </source>
</evidence>
<dbReference type="Proteomes" id="UP000028091">
    <property type="component" value="Unassembled WGS sequence"/>
</dbReference>
<dbReference type="PANTHER" id="PTHR11063">
    <property type="entry name" value="GLUTAMATE SEMIALDEHYDE DEHYDROGENASE"/>
    <property type="match status" value="1"/>
</dbReference>
<accession>A0A081LE23</accession>
<dbReference type="GO" id="GO:0004350">
    <property type="term" value="F:glutamate-5-semialdehyde dehydrogenase activity"/>
    <property type="evidence" value="ECO:0007669"/>
    <property type="project" value="UniProtKB-UniRule"/>
</dbReference>
<dbReference type="PROSITE" id="PS01223">
    <property type="entry name" value="PROA"/>
    <property type="match status" value="1"/>
</dbReference>
<dbReference type="Gene3D" id="3.40.309.10">
    <property type="entry name" value="Aldehyde Dehydrogenase, Chain A, domain 2"/>
    <property type="match status" value="1"/>
</dbReference>
<dbReference type="GO" id="GO:0050661">
    <property type="term" value="F:NADP binding"/>
    <property type="evidence" value="ECO:0007669"/>
    <property type="project" value="InterPro"/>
</dbReference>
<dbReference type="PANTHER" id="PTHR11063:SF8">
    <property type="entry name" value="DELTA-1-PYRROLINE-5-CARBOXYLATE SYNTHASE"/>
    <property type="match status" value="1"/>
</dbReference>
<keyword evidence="3 7" id="KW-0641">Proline biosynthesis</keyword>
<evidence type="ECO:0000256" key="2">
    <source>
        <dbReference type="ARBA" id="ARBA00022605"/>
    </source>
</evidence>
<gene>
    <name evidence="7 9" type="primary">proA</name>
    <name evidence="9" type="ORF">BA70_14335</name>
</gene>
<comment type="catalytic activity">
    <reaction evidence="6 7">
        <text>L-glutamate 5-semialdehyde + phosphate + NADP(+) = L-glutamyl 5-phosphate + NADPH + H(+)</text>
        <dbReference type="Rhea" id="RHEA:19541"/>
        <dbReference type="ChEBI" id="CHEBI:15378"/>
        <dbReference type="ChEBI" id="CHEBI:43474"/>
        <dbReference type="ChEBI" id="CHEBI:57783"/>
        <dbReference type="ChEBI" id="CHEBI:58066"/>
        <dbReference type="ChEBI" id="CHEBI:58274"/>
        <dbReference type="ChEBI" id="CHEBI:58349"/>
        <dbReference type="EC" id="1.2.1.41"/>
    </reaction>
</comment>
<dbReference type="Gene3D" id="3.40.605.10">
    <property type="entry name" value="Aldehyde Dehydrogenase, Chain A, domain 1"/>
    <property type="match status" value="1"/>
</dbReference>
<dbReference type="NCBIfam" id="TIGR00407">
    <property type="entry name" value="proA"/>
    <property type="match status" value="1"/>
</dbReference>
<dbReference type="HAMAP" id="MF_00412">
    <property type="entry name" value="ProA"/>
    <property type="match status" value="1"/>
</dbReference>
<dbReference type="RefSeq" id="WP_034319336.1">
    <property type="nucleotide sequence ID" value="NZ_JOTP01000004.1"/>
</dbReference>
<dbReference type="InterPro" id="IPR016163">
    <property type="entry name" value="Ald_DH_C"/>
</dbReference>
<name>A0A081LE23_9BACI</name>
<dbReference type="FunFam" id="3.40.309.10:FF:000006">
    <property type="entry name" value="Gamma-glutamyl phosphate reductase"/>
    <property type="match status" value="1"/>
</dbReference>